<gene>
    <name evidence="1" type="ORF">SAMN06297387_12858</name>
</gene>
<evidence type="ECO:0000313" key="1">
    <source>
        <dbReference type="EMBL" id="SOD67088.1"/>
    </source>
</evidence>
<protein>
    <submittedName>
        <fullName evidence="1">2'-5' RNA ligase superfamily protein</fullName>
    </submittedName>
</protein>
<proteinExistence type="predicted"/>
<dbReference type="AlphaFoldDB" id="A0A286E840"/>
<dbReference type="SUPFAM" id="SSF55144">
    <property type="entry name" value="LigT-like"/>
    <property type="match status" value="1"/>
</dbReference>
<dbReference type="RefSeq" id="WP_097233903.1">
    <property type="nucleotide sequence ID" value="NZ_OCNE01000028.1"/>
</dbReference>
<dbReference type="OrthoDB" id="4178894at2"/>
<sequence>MNTSTVADFFGEIETRHHAWPAGRADLHWHLLFDPATTEQHLVEPYRAITHHPGLAPVPARWLHLTVLHAGPVANYQPDELAHVTKLVADECASLKPFDLLIDRPSVGRVAIECAARPGAPARRLWELTSNVDAAVTGGRNPLIPNTYYPHLSLAYGTAGPHRATRTTLKAILSDLPGGPVTLRATHLSLVAQSHDRHHITWTPITNIPLGNH</sequence>
<dbReference type="Proteomes" id="UP000219072">
    <property type="component" value="Unassembled WGS sequence"/>
</dbReference>
<evidence type="ECO:0000313" key="2">
    <source>
        <dbReference type="Proteomes" id="UP000219072"/>
    </source>
</evidence>
<keyword evidence="2" id="KW-1185">Reference proteome</keyword>
<name>A0A286E840_9ACTN</name>
<dbReference type="Gene3D" id="3.90.1140.10">
    <property type="entry name" value="Cyclic phosphodiesterase"/>
    <property type="match status" value="1"/>
</dbReference>
<reference evidence="1 2" key="1">
    <citation type="submission" date="2017-09" db="EMBL/GenBank/DDBJ databases">
        <authorList>
            <person name="Ehlers B."/>
            <person name="Leendertz F.H."/>
        </authorList>
    </citation>
    <scope>NUCLEOTIDE SEQUENCE [LARGE SCALE GENOMIC DNA]</scope>
    <source>
        <strain evidence="1 2">CGMCC 4.7095</strain>
    </source>
</reference>
<dbReference type="Pfam" id="PF13563">
    <property type="entry name" value="2_5_RNA_ligase2"/>
    <property type="match status" value="1"/>
</dbReference>
<keyword evidence="1" id="KW-0436">Ligase</keyword>
<dbReference type="GO" id="GO:0016874">
    <property type="term" value="F:ligase activity"/>
    <property type="evidence" value="ECO:0007669"/>
    <property type="project" value="UniProtKB-KW"/>
</dbReference>
<dbReference type="InterPro" id="IPR009097">
    <property type="entry name" value="Cyclic_Pdiesterase"/>
</dbReference>
<organism evidence="1 2">
    <name type="scientific">Streptomyces zhaozhouensis</name>
    <dbReference type="NCBI Taxonomy" id="1300267"/>
    <lineage>
        <taxon>Bacteria</taxon>
        <taxon>Bacillati</taxon>
        <taxon>Actinomycetota</taxon>
        <taxon>Actinomycetes</taxon>
        <taxon>Kitasatosporales</taxon>
        <taxon>Streptomycetaceae</taxon>
        <taxon>Streptomyces</taxon>
    </lineage>
</organism>
<dbReference type="EMBL" id="OCNE01000028">
    <property type="protein sequence ID" value="SOD67088.1"/>
    <property type="molecule type" value="Genomic_DNA"/>
</dbReference>
<accession>A0A286E840</accession>